<gene>
    <name evidence="2" type="ORF">MFU01_60330</name>
    <name evidence="3" type="ORF">SAMN05443572_102115</name>
</gene>
<proteinExistence type="predicted"/>
<accession>A0A511T9Y7</accession>
<feature type="chain" id="PRO_5023038108" evidence="1">
    <location>
        <begin position="25"/>
        <end position="292"/>
    </location>
</feature>
<comment type="caution">
    <text evidence="2">The sequence shown here is derived from an EMBL/GenBank/DDBJ whole genome shotgun (WGS) entry which is preliminary data.</text>
</comment>
<reference evidence="2 5" key="2">
    <citation type="submission" date="2019-07" db="EMBL/GenBank/DDBJ databases">
        <title>Whole genome shotgun sequence of Myxococcus fulvus NBRC 100333.</title>
        <authorList>
            <person name="Hosoyama A."/>
            <person name="Uohara A."/>
            <person name="Ohji S."/>
            <person name="Ichikawa N."/>
        </authorList>
    </citation>
    <scope>NUCLEOTIDE SEQUENCE [LARGE SCALE GENOMIC DNA]</scope>
    <source>
        <strain evidence="2 5">NBRC 100333</strain>
    </source>
</reference>
<evidence type="ECO:0000256" key="1">
    <source>
        <dbReference type="SAM" id="SignalP"/>
    </source>
</evidence>
<evidence type="ECO:0000313" key="2">
    <source>
        <dbReference type="EMBL" id="GEN10996.1"/>
    </source>
</evidence>
<dbReference type="RefSeq" id="WP_046715367.1">
    <property type="nucleotide sequence ID" value="NZ_BJXR01000043.1"/>
</dbReference>
<feature type="signal peptide" evidence="1">
    <location>
        <begin position="1"/>
        <end position="24"/>
    </location>
</feature>
<dbReference type="Proteomes" id="UP000321514">
    <property type="component" value="Unassembled WGS sequence"/>
</dbReference>
<dbReference type="OrthoDB" id="5994774at2"/>
<dbReference type="EMBL" id="FOIB01000002">
    <property type="protein sequence ID" value="SET39109.1"/>
    <property type="molecule type" value="Genomic_DNA"/>
</dbReference>
<protein>
    <submittedName>
        <fullName evidence="2">Uncharacterized protein</fullName>
    </submittedName>
</protein>
<sequence length="292" mass="30981">MKKSELSFRLGLLLALAWSSAAGAQALSSFSATYRGGGTSLCGSTYNLRGQEPAASGKYPVFIYTVGTTENYDHSSALAAVEEMAQRGYVAATVEYDNATFGSCSTLTARSRCIFDGSRSTSAVGTLCSRAKADCSKGIVVSGFSQGSIMAILAKNHDSRVQAAYGLGAGVQYSIYNLSSCVANGNRALPSSRLRIINGEQDAFVGPTESQVRAQNTDTTGYSCPLATSCLQSNGSGWYIIKDSQVGDLNADHCYMRTGSCVGLLLDTTWRSGSQPWSLRTNLNWLTQFTTP</sequence>
<evidence type="ECO:0000313" key="4">
    <source>
        <dbReference type="Proteomes" id="UP000183760"/>
    </source>
</evidence>
<reference evidence="3 4" key="1">
    <citation type="submission" date="2016-10" db="EMBL/GenBank/DDBJ databases">
        <authorList>
            <person name="Varghese N."/>
            <person name="Submissions S."/>
        </authorList>
    </citation>
    <scope>NUCLEOTIDE SEQUENCE [LARGE SCALE GENOMIC DNA]</scope>
    <source>
        <strain evidence="3 4">DSM 16525</strain>
    </source>
</reference>
<evidence type="ECO:0000313" key="5">
    <source>
        <dbReference type="Proteomes" id="UP000321514"/>
    </source>
</evidence>
<keyword evidence="1" id="KW-0732">Signal</keyword>
<dbReference type="Proteomes" id="UP000183760">
    <property type="component" value="Unassembled WGS sequence"/>
</dbReference>
<evidence type="ECO:0000313" key="3">
    <source>
        <dbReference type="EMBL" id="SET39109.1"/>
    </source>
</evidence>
<dbReference type="SUPFAM" id="SSF53474">
    <property type="entry name" value="alpha/beta-Hydrolases"/>
    <property type="match status" value="1"/>
</dbReference>
<keyword evidence="4" id="KW-1185">Reference proteome</keyword>
<dbReference type="InterPro" id="IPR029058">
    <property type="entry name" value="AB_hydrolase_fold"/>
</dbReference>
<dbReference type="EMBL" id="BJXR01000043">
    <property type="protein sequence ID" value="GEN10996.1"/>
    <property type="molecule type" value="Genomic_DNA"/>
</dbReference>
<organism evidence="2 5">
    <name type="scientific">Myxococcus fulvus</name>
    <dbReference type="NCBI Taxonomy" id="33"/>
    <lineage>
        <taxon>Bacteria</taxon>
        <taxon>Pseudomonadati</taxon>
        <taxon>Myxococcota</taxon>
        <taxon>Myxococcia</taxon>
        <taxon>Myxococcales</taxon>
        <taxon>Cystobacterineae</taxon>
        <taxon>Myxococcaceae</taxon>
        <taxon>Myxococcus</taxon>
    </lineage>
</organism>
<dbReference type="Gene3D" id="3.40.50.1820">
    <property type="entry name" value="alpha/beta hydrolase"/>
    <property type="match status" value="1"/>
</dbReference>
<name>A0A511T9Y7_MYXFU</name>
<dbReference type="AlphaFoldDB" id="A0A511T9Y7"/>
<dbReference type="STRING" id="1334629.MFUL124B02_31880"/>